<dbReference type="Pfam" id="PF09346">
    <property type="entry name" value="SMI1_KNR4"/>
    <property type="match status" value="1"/>
</dbReference>
<evidence type="ECO:0000313" key="2">
    <source>
        <dbReference type="EMBL" id="GAA4144938.1"/>
    </source>
</evidence>
<evidence type="ECO:0000259" key="1">
    <source>
        <dbReference type="SMART" id="SM00860"/>
    </source>
</evidence>
<proteinExistence type="predicted"/>
<protein>
    <recommendedName>
        <fullName evidence="1">Knr4/Smi1-like domain-containing protein</fullName>
    </recommendedName>
</protein>
<dbReference type="InterPro" id="IPR037883">
    <property type="entry name" value="Knr4/Smi1-like_sf"/>
</dbReference>
<keyword evidence="3" id="KW-1185">Reference proteome</keyword>
<sequence>MREIFAGVPGEAELRAPLDGAALGAAERRLGRAVPAQLGALLRETDGVADAYGTDVVWPLAHIVEQNLLFWSGEAFAGLYRPFDALLFFGDNGGGDQFALVVAPERDDVFVWDHETDSRMWVAGGIDEYLRRALAPDGDEGGDRWRYPLRGS</sequence>
<dbReference type="EMBL" id="BAABBU010000024">
    <property type="protein sequence ID" value="GAA4144938.1"/>
    <property type="molecule type" value="Genomic_DNA"/>
</dbReference>
<dbReference type="Proteomes" id="UP001501845">
    <property type="component" value="Unassembled WGS sequence"/>
</dbReference>
<dbReference type="RefSeq" id="WP_346157536.1">
    <property type="nucleotide sequence ID" value="NZ_BAABBU010000024.1"/>
</dbReference>
<gene>
    <name evidence="2" type="ORF">GCM10022285_49400</name>
</gene>
<dbReference type="Gene3D" id="3.40.1580.10">
    <property type="entry name" value="SMI1/KNR4-like"/>
    <property type="match status" value="1"/>
</dbReference>
<organism evidence="2 3">
    <name type="scientific">Streptomyces tunisiensis</name>
    <dbReference type="NCBI Taxonomy" id="948699"/>
    <lineage>
        <taxon>Bacteria</taxon>
        <taxon>Bacillati</taxon>
        <taxon>Actinomycetota</taxon>
        <taxon>Actinomycetes</taxon>
        <taxon>Kitasatosporales</taxon>
        <taxon>Streptomycetaceae</taxon>
        <taxon>Streptomyces</taxon>
    </lineage>
</organism>
<comment type="caution">
    <text evidence="2">The sequence shown here is derived from an EMBL/GenBank/DDBJ whole genome shotgun (WGS) entry which is preliminary data.</text>
</comment>
<accession>A0ABP7Z1G7</accession>
<dbReference type="InterPro" id="IPR018958">
    <property type="entry name" value="Knr4/Smi1-like_dom"/>
</dbReference>
<name>A0ABP7Z1G7_9ACTN</name>
<evidence type="ECO:0000313" key="3">
    <source>
        <dbReference type="Proteomes" id="UP001501845"/>
    </source>
</evidence>
<dbReference type="SMART" id="SM00860">
    <property type="entry name" value="SMI1_KNR4"/>
    <property type="match status" value="1"/>
</dbReference>
<feature type="domain" description="Knr4/Smi1-like" evidence="1">
    <location>
        <begin position="17"/>
        <end position="132"/>
    </location>
</feature>
<dbReference type="SUPFAM" id="SSF160631">
    <property type="entry name" value="SMI1/KNR4-like"/>
    <property type="match status" value="1"/>
</dbReference>
<reference evidence="3" key="1">
    <citation type="journal article" date="2019" name="Int. J. Syst. Evol. Microbiol.">
        <title>The Global Catalogue of Microorganisms (GCM) 10K type strain sequencing project: providing services to taxonomists for standard genome sequencing and annotation.</title>
        <authorList>
            <consortium name="The Broad Institute Genomics Platform"/>
            <consortium name="The Broad Institute Genome Sequencing Center for Infectious Disease"/>
            <person name="Wu L."/>
            <person name="Ma J."/>
        </authorList>
    </citation>
    <scope>NUCLEOTIDE SEQUENCE [LARGE SCALE GENOMIC DNA]</scope>
    <source>
        <strain evidence="3">JCM 17589</strain>
    </source>
</reference>